<proteinExistence type="predicted"/>
<dbReference type="EMBL" id="CAXAMN010024718">
    <property type="protein sequence ID" value="CAK9089436.1"/>
    <property type="molecule type" value="Genomic_DNA"/>
</dbReference>
<keyword evidence="2" id="KW-0812">Transmembrane</keyword>
<comment type="caution">
    <text evidence="3">The sequence shown here is derived from an EMBL/GenBank/DDBJ whole genome shotgun (WGS) entry which is preliminary data.</text>
</comment>
<feature type="transmembrane region" description="Helical" evidence="2">
    <location>
        <begin position="12"/>
        <end position="29"/>
    </location>
</feature>
<sequence>MPKKQTQQVKLFFFPSLVLLWNYNLVYVPQLTSITLVAVAKRTGPPSTGDAPPERDPMDFSSGPGDYRRRPTRRDLRGGSECPTSGAPEECWCLVEEGKERVTVYQSSCR</sequence>
<accession>A0ABP0QQM6</accession>
<feature type="compositionally biased region" description="Basic and acidic residues" evidence="1">
    <location>
        <begin position="66"/>
        <end position="78"/>
    </location>
</feature>
<protein>
    <submittedName>
        <fullName evidence="3">Uncharacterized protein</fullName>
    </submittedName>
</protein>
<keyword evidence="2" id="KW-1133">Transmembrane helix</keyword>
<organism evidence="3 4">
    <name type="scientific">Durusdinium trenchii</name>
    <dbReference type="NCBI Taxonomy" id="1381693"/>
    <lineage>
        <taxon>Eukaryota</taxon>
        <taxon>Sar</taxon>
        <taxon>Alveolata</taxon>
        <taxon>Dinophyceae</taxon>
        <taxon>Suessiales</taxon>
        <taxon>Symbiodiniaceae</taxon>
        <taxon>Durusdinium</taxon>
    </lineage>
</organism>
<dbReference type="Proteomes" id="UP001642484">
    <property type="component" value="Unassembled WGS sequence"/>
</dbReference>
<keyword evidence="4" id="KW-1185">Reference proteome</keyword>
<name>A0ABP0QQM6_9DINO</name>
<evidence type="ECO:0000256" key="1">
    <source>
        <dbReference type="SAM" id="MobiDB-lite"/>
    </source>
</evidence>
<reference evidence="3 4" key="1">
    <citation type="submission" date="2024-02" db="EMBL/GenBank/DDBJ databases">
        <authorList>
            <person name="Chen Y."/>
            <person name="Shah S."/>
            <person name="Dougan E. K."/>
            <person name="Thang M."/>
            <person name="Chan C."/>
        </authorList>
    </citation>
    <scope>NUCLEOTIDE SEQUENCE [LARGE SCALE GENOMIC DNA]</scope>
</reference>
<keyword evidence="2" id="KW-0472">Membrane</keyword>
<evidence type="ECO:0000313" key="4">
    <source>
        <dbReference type="Proteomes" id="UP001642484"/>
    </source>
</evidence>
<evidence type="ECO:0000313" key="3">
    <source>
        <dbReference type="EMBL" id="CAK9089436.1"/>
    </source>
</evidence>
<evidence type="ECO:0000256" key="2">
    <source>
        <dbReference type="SAM" id="Phobius"/>
    </source>
</evidence>
<feature type="region of interest" description="Disordered" evidence="1">
    <location>
        <begin position="42"/>
        <end position="87"/>
    </location>
</feature>
<gene>
    <name evidence="3" type="ORF">CCMP2556_LOCUS43053</name>
</gene>